<dbReference type="InterPro" id="IPR018062">
    <property type="entry name" value="HTH_AraC-typ_CS"/>
</dbReference>
<dbReference type="Pfam" id="PF12833">
    <property type="entry name" value="HTH_18"/>
    <property type="match status" value="1"/>
</dbReference>
<reference evidence="5 6" key="2">
    <citation type="submission" date="2007-09" db="EMBL/GenBank/DDBJ databases">
        <title>Draft genome sequence of Clostridium bolteae (ATCC BAA-613).</title>
        <authorList>
            <person name="Sudarsanam P."/>
            <person name="Ley R."/>
            <person name="Guruge J."/>
            <person name="Turnbaugh P.J."/>
            <person name="Mahowald M."/>
            <person name="Liep D."/>
            <person name="Gordon J."/>
        </authorList>
    </citation>
    <scope>NUCLEOTIDE SEQUENCE [LARGE SCALE GENOMIC DNA]</scope>
    <source>
        <strain evidence="6">ATCC BAA-613 / DSM 15670 / CCUG 46953 / JCM 12243 / WAL 16351</strain>
    </source>
</reference>
<dbReference type="eggNOG" id="COG2207">
    <property type="taxonomic scope" value="Bacteria"/>
</dbReference>
<dbReference type="GO" id="GO:0003700">
    <property type="term" value="F:DNA-binding transcription factor activity"/>
    <property type="evidence" value="ECO:0007669"/>
    <property type="project" value="InterPro"/>
</dbReference>
<comment type="caution">
    <text evidence="5">The sequence shown here is derived from an EMBL/GenBank/DDBJ whole genome shotgun (WGS) entry which is preliminary data.</text>
</comment>
<name>A8S4U5_ENTBW</name>
<dbReference type="InterPro" id="IPR020449">
    <property type="entry name" value="Tscrpt_reg_AraC-type_HTH"/>
</dbReference>
<reference evidence="5 6" key="1">
    <citation type="submission" date="2007-08" db="EMBL/GenBank/DDBJ databases">
        <authorList>
            <person name="Fulton L."/>
            <person name="Clifton S."/>
            <person name="Fulton B."/>
            <person name="Xu J."/>
            <person name="Minx P."/>
            <person name="Pepin K.H."/>
            <person name="Johnson M."/>
            <person name="Thiruvilangam P."/>
            <person name="Bhonagiri V."/>
            <person name="Nash W.E."/>
            <person name="Mardis E.R."/>
            <person name="Wilson R.K."/>
        </authorList>
    </citation>
    <scope>NUCLEOTIDE SEQUENCE [LARGE SCALE GENOMIC DNA]</scope>
    <source>
        <strain evidence="6">ATCC BAA-613 / DSM 15670 / CCUG 46953 / JCM 12243 / WAL 16351</strain>
    </source>
</reference>
<evidence type="ECO:0000256" key="2">
    <source>
        <dbReference type="ARBA" id="ARBA00023125"/>
    </source>
</evidence>
<dbReference type="SUPFAM" id="SSF46689">
    <property type="entry name" value="Homeodomain-like"/>
    <property type="match status" value="2"/>
</dbReference>
<dbReference type="PROSITE" id="PS01124">
    <property type="entry name" value="HTH_ARAC_FAMILY_2"/>
    <property type="match status" value="1"/>
</dbReference>
<dbReference type="SMART" id="SM00342">
    <property type="entry name" value="HTH_ARAC"/>
    <property type="match status" value="1"/>
</dbReference>
<organism evidence="5 6">
    <name type="scientific">Enterocloster bolteae (strain ATCC BAA-613 / DSM 15670 / CCUG 46953 / JCM 12243 / WAL 16351)</name>
    <name type="common">Clostridium bolteae</name>
    <dbReference type="NCBI Taxonomy" id="411902"/>
    <lineage>
        <taxon>Bacteria</taxon>
        <taxon>Bacillati</taxon>
        <taxon>Bacillota</taxon>
        <taxon>Clostridia</taxon>
        <taxon>Lachnospirales</taxon>
        <taxon>Lachnospiraceae</taxon>
        <taxon>Enterocloster</taxon>
    </lineage>
</organism>
<dbReference type="HOGENOM" id="CLU_036605_5_0_9"/>
<proteinExistence type="predicted"/>
<dbReference type="PROSITE" id="PS00041">
    <property type="entry name" value="HTH_ARAC_FAMILY_1"/>
    <property type="match status" value="1"/>
</dbReference>
<dbReference type="PRINTS" id="PR00032">
    <property type="entry name" value="HTHARAC"/>
</dbReference>
<dbReference type="InterPro" id="IPR009057">
    <property type="entry name" value="Homeodomain-like_sf"/>
</dbReference>
<accession>A8S4U5</accession>
<evidence type="ECO:0000313" key="6">
    <source>
        <dbReference type="Proteomes" id="UP000005396"/>
    </source>
</evidence>
<evidence type="ECO:0000256" key="1">
    <source>
        <dbReference type="ARBA" id="ARBA00023015"/>
    </source>
</evidence>
<evidence type="ECO:0000256" key="3">
    <source>
        <dbReference type="ARBA" id="ARBA00023163"/>
    </source>
</evidence>
<evidence type="ECO:0000313" key="5">
    <source>
        <dbReference type="EMBL" id="EDP12846.1"/>
    </source>
</evidence>
<protein>
    <recommendedName>
        <fullName evidence="4">HTH araC/xylS-type domain-containing protein</fullName>
    </recommendedName>
</protein>
<keyword evidence="1" id="KW-0805">Transcription regulation</keyword>
<keyword evidence="2" id="KW-0238">DNA-binding</keyword>
<feature type="domain" description="HTH araC/xylS-type" evidence="4">
    <location>
        <begin position="304"/>
        <end position="402"/>
    </location>
</feature>
<gene>
    <name evidence="5" type="ORF">CLOBOL_07078</name>
</gene>
<dbReference type="PANTHER" id="PTHR43280:SF28">
    <property type="entry name" value="HTH-TYPE TRANSCRIPTIONAL ACTIVATOR RHAS"/>
    <property type="match status" value="1"/>
</dbReference>
<dbReference type="InterPro" id="IPR018060">
    <property type="entry name" value="HTH_AraC"/>
</dbReference>
<dbReference type="EMBL" id="ABCC02000069">
    <property type="protein sequence ID" value="EDP12846.1"/>
    <property type="molecule type" value="Genomic_DNA"/>
</dbReference>
<dbReference type="AlphaFoldDB" id="A8S4U5"/>
<evidence type="ECO:0000259" key="4">
    <source>
        <dbReference type="PROSITE" id="PS01124"/>
    </source>
</evidence>
<dbReference type="Gene3D" id="1.10.10.60">
    <property type="entry name" value="Homeodomain-like"/>
    <property type="match status" value="2"/>
</dbReference>
<keyword evidence="3" id="KW-0804">Transcription</keyword>
<dbReference type="PaxDb" id="411902-CLOBOL_07078"/>
<dbReference type="PANTHER" id="PTHR43280">
    <property type="entry name" value="ARAC-FAMILY TRANSCRIPTIONAL REGULATOR"/>
    <property type="match status" value="1"/>
</dbReference>
<dbReference type="GO" id="GO:0043565">
    <property type="term" value="F:sequence-specific DNA binding"/>
    <property type="evidence" value="ECO:0007669"/>
    <property type="project" value="InterPro"/>
</dbReference>
<sequence>MMEEHEKALISRQFIEVMLKVPVILCPGRIEAIETSIKEYFPDFIKNSFPFFITRSMAESLQTGTLYHITDFINLHFNLFLYGGGTQLLIAGPYLSHPADTAFCEQILQDNGKNLSLLVPFSQFCLSLPVVGSSQMLEVMRTAMRVITGTDREIPYLHYEPQRHYTQEISNLSAEGVDEASMELLEHRYYYEKLLLQEVAQGSQDLALKYYRQFSQESRSIVRTEDPLRTAKNLGFSLNTMLRKSAETTGIHPVYLDIISSNFAMLIENANSIREAEECKSQMISAYCRFVRKNRLDQYSPLVRKAVTYIRIHLADQLTLAGIAKGIRVSPSYLSRLFNRETGDSVSNFITKARVEKAAGLLSFSGMSIQNIAFYVGFGDLNYFSRCFKKYKKMTPTEYRASSSIGV</sequence>
<dbReference type="Proteomes" id="UP000005396">
    <property type="component" value="Unassembled WGS sequence"/>
</dbReference>